<dbReference type="RefSeq" id="WP_122630685.1">
    <property type="nucleotide sequence ID" value="NZ_UPPP01000134.1"/>
</dbReference>
<dbReference type="GO" id="GO:0009401">
    <property type="term" value="P:phosphoenolpyruvate-dependent sugar phosphotransferase system"/>
    <property type="evidence" value="ECO:0007669"/>
    <property type="project" value="InterPro"/>
</dbReference>
<evidence type="ECO:0000256" key="1">
    <source>
        <dbReference type="ARBA" id="ARBA00022679"/>
    </source>
</evidence>
<evidence type="ECO:0000259" key="2">
    <source>
        <dbReference type="PROSITE" id="PS51099"/>
    </source>
</evidence>
<gene>
    <name evidence="3" type="ORF">LUCI_5133</name>
</gene>
<dbReference type="SUPFAM" id="SSF52794">
    <property type="entry name" value="PTS system IIB component-like"/>
    <property type="match status" value="1"/>
</dbReference>
<dbReference type="AlphaFoldDB" id="A0A498RFP5"/>
<sequence length="99" mass="10699">MLKVIAACGNGMGSSQIIKMKIDKVFKKLNIAAEIHHSSVGEAKAMAANYDVVFCSAALTGNFNIKNTRTKVIGLVNLLSEAEIETKIKEYLLNQGKAE</sequence>
<dbReference type="Gene3D" id="3.40.50.2300">
    <property type="match status" value="1"/>
</dbReference>
<reference evidence="3 4" key="1">
    <citation type="submission" date="2018-06" db="EMBL/GenBank/DDBJ databases">
        <authorList>
            <person name="Strepis N."/>
        </authorList>
    </citation>
    <scope>NUCLEOTIDE SEQUENCE [LARGE SCALE GENOMIC DNA]</scope>
    <source>
        <strain evidence="3">LUCI</strain>
    </source>
</reference>
<protein>
    <submittedName>
        <fullName evidence="3">Phosphotransferase system eiib component type 2/3</fullName>
    </submittedName>
</protein>
<dbReference type="EMBL" id="UPPP01000134">
    <property type="protein sequence ID" value="VBB09835.1"/>
    <property type="molecule type" value="Genomic_DNA"/>
</dbReference>
<dbReference type="InterPro" id="IPR036095">
    <property type="entry name" value="PTS_EIIB-like_sf"/>
</dbReference>
<dbReference type="Pfam" id="PF02302">
    <property type="entry name" value="PTS_IIB"/>
    <property type="match status" value="1"/>
</dbReference>
<dbReference type="GO" id="GO:0008982">
    <property type="term" value="F:protein-N(PI)-phosphohistidine-sugar phosphotransferase activity"/>
    <property type="evidence" value="ECO:0007669"/>
    <property type="project" value="InterPro"/>
</dbReference>
<organism evidence="3 4">
    <name type="scientific">Lucifera butyrica</name>
    <dbReference type="NCBI Taxonomy" id="1351585"/>
    <lineage>
        <taxon>Bacteria</taxon>
        <taxon>Bacillati</taxon>
        <taxon>Bacillota</taxon>
        <taxon>Negativicutes</taxon>
        <taxon>Veillonellales</taxon>
        <taxon>Veillonellaceae</taxon>
        <taxon>Lucifera</taxon>
    </lineage>
</organism>
<evidence type="ECO:0000313" key="4">
    <source>
        <dbReference type="Proteomes" id="UP000277811"/>
    </source>
</evidence>
<dbReference type="OrthoDB" id="6603449at2"/>
<dbReference type="CDD" id="cd05563">
    <property type="entry name" value="PTS_IIB_ascorbate"/>
    <property type="match status" value="1"/>
</dbReference>
<name>A0A498RFP5_9FIRM</name>
<dbReference type="Proteomes" id="UP000277811">
    <property type="component" value="Unassembled WGS sequence"/>
</dbReference>
<keyword evidence="4" id="KW-1185">Reference proteome</keyword>
<dbReference type="PROSITE" id="PS51099">
    <property type="entry name" value="PTS_EIIB_TYPE_2"/>
    <property type="match status" value="1"/>
</dbReference>
<evidence type="ECO:0000313" key="3">
    <source>
        <dbReference type="EMBL" id="VBB09835.1"/>
    </source>
</evidence>
<dbReference type="InterPro" id="IPR013011">
    <property type="entry name" value="PTS_EIIB_2"/>
</dbReference>
<proteinExistence type="predicted"/>
<keyword evidence="1 3" id="KW-0808">Transferase</keyword>
<dbReference type="InterPro" id="IPR003501">
    <property type="entry name" value="PTS_EIIB_2/3"/>
</dbReference>
<feature type="domain" description="PTS EIIB type-2" evidence="2">
    <location>
        <begin position="2"/>
        <end position="96"/>
    </location>
</feature>
<accession>A0A498RFP5</accession>